<dbReference type="OrthoDB" id="851935at2759"/>
<dbReference type="Proteomes" id="UP000324897">
    <property type="component" value="Unassembled WGS sequence"/>
</dbReference>
<proteinExistence type="predicted"/>
<gene>
    <name evidence="1" type="ORF">EJB05_56852</name>
</gene>
<dbReference type="EMBL" id="RWGY01000926">
    <property type="protein sequence ID" value="TVT97873.1"/>
    <property type="molecule type" value="Genomic_DNA"/>
</dbReference>
<keyword evidence="2" id="KW-1185">Reference proteome</keyword>
<sequence length="92" mass="10353">RTVRLRGPIDKPWTHGERLKAQGFKCSYCPVARDSGGDVVACSNVPHTVRDIMLNLVASGKRKKMDSREHRLYVEKAIMDETYGAARRANIP</sequence>
<dbReference type="Gramene" id="TVT97873">
    <property type="protein sequence ID" value="TVT97873"/>
    <property type="gene ID" value="EJB05_56852"/>
</dbReference>
<dbReference type="AlphaFoldDB" id="A0A5J9SGB8"/>
<feature type="non-terminal residue" evidence="1">
    <location>
        <position position="1"/>
    </location>
</feature>
<accession>A0A5J9SGB8</accession>
<evidence type="ECO:0000313" key="2">
    <source>
        <dbReference type="Proteomes" id="UP000324897"/>
    </source>
</evidence>
<feature type="non-terminal residue" evidence="1">
    <location>
        <position position="92"/>
    </location>
</feature>
<name>A0A5J9SGB8_9POAL</name>
<protein>
    <submittedName>
        <fullName evidence="1">Uncharacterized protein</fullName>
    </submittedName>
</protein>
<reference evidence="1 2" key="1">
    <citation type="journal article" date="2019" name="Sci. Rep.">
        <title>A high-quality genome of Eragrostis curvula grass provides insights into Poaceae evolution and supports new strategies to enhance forage quality.</title>
        <authorList>
            <person name="Carballo J."/>
            <person name="Santos B.A.C.M."/>
            <person name="Zappacosta D."/>
            <person name="Garbus I."/>
            <person name="Selva J.P."/>
            <person name="Gallo C.A."/>
            <person name="Diaz A."/>
            <person name="Albertini E."/>
            <person name="Caccamo M."/>
            <person name="Echenique V."/>
        </authorList>
    </citation>
    <scope>NUCLEOTIDE SEQUENCE [LARGE SCALE GENOMIC DNA]</scope>
    <source>
        <strain evidence="2">cv. Victoria</strain>
        <tissue evidence="1">Leaf</tissue>
    </source>
</reference>
<organism evidence="1 2">
    <name type="scientific">Eragrostis curvula</name>
    <name type="common">weeping love grass</name>
    <dbReference type="NCBI Taxonomy" id="38414"/>
    <lineage>
        <taxon>Eukaryota</taxon>
        <taxon>Viridiplantae</taxon>
        <taxon>Streptophyta</taxon>
        <taxon>Embryophyta</taxon>
        <taxon>Tracheophyta</taxon>
        <taxon>Spermatophyta</taxon>
        <taxon>Magnoliopsida</taxon>
        <taxon>Liliopsida</taxon>
        <taxon>Poales</taxon>
        <taxon>Poaceae</taxon>
        <taxon>PACMAD clade</taxon>
        <taxon>Chloridoideae</taxon>
        <taxon>Eragrostideae</taxon>
        <taxon>Eragrostidinae</taxon>
        <taxon>Eragrostis</taxon>
    </lineage>
</organism>
<comment type="caution">
    <text evidence="1">The sequence shown here is derived from an EMBL/GenBank/DDBJ whole genome shotgun (WGS) entry which is preliminary data.</text>
</comment>
<evidence type="ECO:0000313" key="1">
    <source>
        <dbReference type="EMBL" id="TVT97873.1"/>
    </source>
</evidence>